<evidence type="ECO:0000259" key="7">
    <source>
        <dbReference type="PROSITE" id="PS51473"/>
    </source>
</evidence>
<evidence type="ECO:0000256" key="4">
    <source>
        <dbReference type="ARBA" id="ARBA00022737"/>
    </source>
</evidence>
<evidence type="ECO:0000256" key="5">
    <source>
        <dbReference type="ARBA" id="ARBA00038515"/>
    </source>
</evidence>
<evidence type="ECO:0000256" key="3">
    <source>
        <dbReference type="ARBA" id="ARBA00022729"/>
    </source>
</evidence>
<accession>A0A2G9G832</accession>
<gene>
    <name evidence="8" type="ORF">CDL12_26364</name>
</gene>
<keyword evidence="4" id="KW-0677">Repeat</keyword>
<evidence type="ECO:0000256" key="6">
    <source>
        <dbReference type="SAM" id="SignalP"/>
    </source>
</evidence>
<keyword evidence="2" id="KW-0964">Secreted</keyword>
<comment type="caution">
    <text evidence="8">The sequence shown here is derived from an EMBL/GenBank/DDBJ whole genome shotgun (WGS) entry which is preliminary data.</text>
</comment>
<feature type="domain" description="Gnk2-homologous" evidence="7">
    <location>
        <begin position="21"/>
        <end position="124"/>
    </location>
</feature>
<dbReference type="PANTHER" id="PTHR32411:SF55">
    <property type="entry name" value="CYSTEINE-RICH REPEAT SECRETORY PROTEIN 55"/>
    <property type="match status" value="1"/>
</dbReference>
<feature type="chain" id="PRO_5013694933" description="Gnk2-homologous domain-containing protein" evidence="6">
    <location>
        <begin position="19"/>
        <end position="261"/>
    </location>
</feature>
<dbReference type="STRING" id="429701.A0A2G9G832"/>
<dbReference type="Proteomes" id="UP000231279">
    <property type="component" value="Unassembled WGS sequence"/>
</dbReference>
<name>A0A2G9G832_9LAMI</name>
<sequence>MHHMYNFLLLFFLSRCMAESADSLGNFCNDDTKTNGSSQTSRNIDLLLPKVVSGTVENGFIATSYGEGDARIYGLAQCRGDVSKDDCSGCIEDAAKHICQLCPDQTDARIWYDYCFLRYATVKFFGEVDVSGIYYYNIENVTDPDGFNQKLGALMDQISSEAVKPSQKGLGKGKSKISSFVTLYALVQCTRDLSDVNCAQCLAIGIGNFPTFCNNRKGCRVLYSSCYVRYELYPFFFPLDPENKSLGGGFVRYKSILAYKP</sequence>
<dbReference type="OrthoDB" id="1933521at2759"/>
<dbReference type="CDD" id="cd23509">
    <property type="entry name" value="Gnk2-like"/>
    <property type="match status" value="2"/>
</dbReference>
<dbReference type="InterPro" id="IPR050581">
    <property type="entry name" value="CRR_secretory_protein"/>
</dbReference>
<dbReference type="PANTHER" id="PTHR32411">
    <property type="entry name" value="CYSTEINE-RICH REPEAT SECRETORY PROTEIN 38-RELATED"/>
    <property type="match status" value="1"/>
</dbReference>
<dbReference type="GO" id="GO:0005576">
    <property type="term" value="C:extracellular region"/>
    <property type="evidence" value="ECO:0007669"/>
    <property type="project" value="UniProtKB-SubCell"/>
</dbReference>
<organism evidence="8 9">
    <name type="scientific">Handroanthus impetiginosus</name>
    <dbReference type="NCBI Taxonomy" id="429701"/>
    <lineage>
        <taxon>Eukaryota</taxon>
        <taxon>Viridiplantae</taxon>
        <taxon>Streptophyta</taxon>
        <taxon>Embryophyta</taxon>
        <taxon>Tracheophyta</taxon>
        <taxon>Spermatophyta</taxon>
        <taxon>Magnoliopsida</taxon>
        <taxon>eudicotyledons</taxon>
        <taxon>Gunneridae</taxon>
        <taxon>Pentapetalae</taxon>
        <taxon>asterids</taxon>
        <taxon>lamiids</taxon>
        <taxon>Lamiales</taxon>
        <taxon>Bignoniaceae</taxon>
        <taxon>Crescentiina</taxon>
        <taxon>Tabebuia alliance</taxon>
        <taxon>Handroanthus</taxon>
    </lineage>
</organism>
<dbReference type="AlphaFoldDB" id="A0A2G9G832"/>
<dbReference type="EMBL" id="NKXS01006566">
    <property type="protein sequence ID" value="PIN01130.1"/>
    <property type="molecule type" value="Genomic_DNA"/>
</dbReference>
<dbReference type="Pfam" id="PF01657">
    <property type="entry name" value="Stress-antifung"/>
    <property type="match status" value="2"/>
</dbReference>
<comment type="similarity">
    <text evidence="5">Belongs to the cysteine-rich repeat secretory protein family.</text>
</comment>
<evidence type="ECO:0000313" key="9">
    <source>
        <dbReference type="Proteomes" id="UP000231279"/>
    </source>
</evidence>
<keyword evidence="3 6" id="KW-0732">Signal</keyword>
<reference evidence="9" key="1">
    <citation type="journal article" date="2018" name="Gigascience">
        <title>Genome assembly of the Pink Ipe (Handroanthus impetiginosus, Bignoniaceae), a highly valued, ecologically keystone Neotropical timber forest tree.</title>
        <authorList>
            <person name="Silva-Junior O.B."/>
            <person name="Grattapaglia D."/>
            <person name="Novaes E."/>
            <person name="Collevatti R.G."/>
        </authorList>
    </citation>
    <scope>NUCLEOTIDE SEQUENCE [LARGE SCALE GENOMIC DNA]</scope>
    <source>
        <strain evidence="9">cv. UFG-1</strain>
    </source>
</reference>
<feature type="domain" description="Gnk2-homologous" evidence="7">
    <location>
        <begin position="129"/>
        <end position="235"/>
    </location>
</feature>
<evidence type="ECO:0000313" key="8">
    <source>
        <dbReference type="EMBL" id="PIN01130.1"/>
    </source>
</evidence>
<comment type="subcellular location">
    <subcellularLocation>
        <location evidence="1">Secreted</location>
    </subcellularLocation>
</comment>
<dbReference type="InterPro" id="IPR002902">
    <property type="entry name" value="GNK2"/>
</dbReference>
<protein>
    <recommendedName>
        <fullName evidence="7">Gnk2-homologous domain-containing protein</fullName>
    </recommendedName>
</protein>
<dbReference type="Gene3D" id="3.30.430.20">
    <property type="entry name" value="Gnk2 domain, C-X8-C-X2-C motif"/>
    <property type="match status" value="2"/>
</dbReference>
<dbReference type="InterPro" id="IPR038408">
    <property type="entry name" value="GNK2_sf"/>
</dbReference>
<evidence type="ECO:0000256" key="2">
    <source>
        <dbReference type="ARBA" id="ARBA00022525"/>
    </source>
</evidence>
<dbReference type="PROSITE" id="PS51473">
    <property type="entry name" value="GNK2"/>
    <property type="match status" value="2"/>
</dbReference>
<proteinExistence type="inferred from homology"/>
<feature type="signal peptide" evidence="6">
    <location>
        <begin position="1"/>
        <end position="18"/>
    </location>
</feature>
<evidence type="ECO:0000256" key="1">
    <source>
        <dbReference type="ARBA" id="ARBA00004613"/>
    </source>
</evidence>
<dbReference type="FunFam" id="3.30.430.20:FF:000002">
    <property type="entry name" value="Cysteine-rich receptor-like protein kinase 10"/>
    <property type="match status" value="1"/>
</dbReference>
<keyword evidence="9" id="KW-1185">Reference proteome</keyword>